<feature type="domain" description="PI3K/PI4K catalytic" evidence="7">
    <location>
        <begin position="112"/>
        <end position="389"/>
    </location>
</feature>
<keyword evidence="9" id="KW-1185">Reference proteome</keyword>
<accession>A0A2P6N0G8</accession>
<dbReference type="GO" id="GO:0005524">
    <property type="term" value="F:ATP binding"/>
    <property type="evidence" value="ECO:0007669"/>
    <property type="project" value="UniProtKB-KW"/>
</dbReference>
<feature type="region of interest" description="Disordered" evidence="6">
    <location>
        <begin position="139"/>
        <end position="159"/>
    </location>
</feature>
<dbReference type="STRING" id="1890364.A0A2P6N0G8"/>
<proteinExistence type="inferred from homology"/>
<evidence type="ECO:0000256" key="2">
    <source>
        <dbReference type="ARBA" id="ARBA00022679"/>
    </source>
</evidence>
<keyword evidence="4" id="KW-0418">Kinase</keyword>
<organism evidence="8 9">
    <name type="scientific">Planoprotostelium fungivorum</name>
    <dbReference type="NCBI Taxonomy" id="1890364"/>
    <lineage>
        <taxon>Eukaryota</taxon>
        <taxon>Amoebozoa</taxon>
        <taxon>Evosea</taxon>
        <taxon>Variosea</taxon>
        <taxon>Cavosteliida</taxon>
        <taxon>Cavosteliaceae</taxon>
        <taxon>Planoprotostelium</taxon>
    </lineage>
</organism>
<dbReference type="PANTHER" id="PTHR45800:SF11">
    <property type="entry name" value="PHOSPHATIDYLINOSITOL 3-KINASE-RELATED PROTEIN KINASE"/>
    <property type="match status" value="1"/>
</dbReference>
<dbReference type="PROSITE" id="PS50290">
    <property type="entry name" value="PI3_4_KINASE_3"/>
    <property type="match status" value="1"/>
</dbReference>
<comment type="caution">
    <text evidence="8">The sequence shown here is derived from an EMBL/GenBank/DDBJ whole genome shotgun (WGS) entry which is preliminary data.</text>
</comment>
<gene>
    <name evidence="8" type="ORF">PROFUN_14335</name>
</gene>
<evidence type="ECO:0000256" key="3">
    <source>
        <dbReference type="ARBA" id="ARBA00022741"/>
    </source>
</evidence>
<keyword evidence="2" id="KW-0808">Transferase</keyword>
<keyword evidence="3" id="KW-0547">Nucleotide-binding</keyword>
<dbReference type="FunCoup" id="A0A2P6N0G8">
    <property type="interactions" value="16"/>
</dbReference>
<dbReference type="InterPro" id="IPR000403">
    <property type="entry name" value="PI3/4_kinase_cat_dom"/>
</dbReference>
<dbReference type="Proteomes" id="UP000241769">
    <property type="component" value="Unassembled WGS sequence"/>
</dbReference>
<dbReference type="PANTHER" id="PTHR45800">
    <property type="entry name" value="PHOSPHATIDYLINOSITOL 4-KINASE GAMMA"/>
    <property type="match status" value="1"/>
</dbReference>
<evidence type="ECO:0000256" key="1">
    <source>
        <dbReference type="ARBA" id="ARBA00008941"/>
    </source>
</evidence>
<evidence type="ECO:0000256" key="4">
    <source>
        <dbReference type="ARBA" id="ARBA00022777"/>
    </source>
</evidence>
<keyword evidence="5" id="KW-0067">ATP-binding</keyword>
<comment type="similarity">
    <text evidence="1">Belongs to the PI3/PI4-kinase family. Type II PI4K subfamily.</text>
</comment>
<evidence type="ECO:0000256" key="5">
    <source>
        <dbReference type="ARBA" id="ARBA00022840"/>
    </source>
</evidence>
<dbReference type="EMBL" id="MDYQ01000264">
    <property type="protein sequence ID" value="PRP77447.1"/>
    <property type="molecule type" value="Genomic_DNA"/>
</dbReference>
<name>A0A2P6N0G8_9EUKA</name>
<dbReference type="InParanoid" id="A0A2P6N0G8"/>
<evidence type="ECO:0000256" key="6">
    <source>
        <dbReference type="SAM" id="MobiDB-lite"/>
    </source>
</evidence>
<evidence type="ECO:0000313" key="9">
    <source>
        <dbReference type="Proteomes" id="UP000241769"/>
    </source>
</evidence>
<reference evidence="8 9" key="1">
    <citation type="journal article" date="2018" name="Genome Biol. Evol.">
        <title>Multiple Roots of Fruiting Body Formation in Amoebozoa.</title>
        <authorList>
            <person name="Hillmann F."/>
            <person name="Forbes G."/>
            <person name="Novohradska S."/>
            <person name="Ferling I."/>
            <person name="Riege K."/>
            <person name="Groth M."/>
            <person name="Westermann M."/>
            <person name="Marz M."/>
            <person name="Spaller T."/>
            <person name="Winckler T."/>
            <person name="Schaap P."/>
            <person name="Glockner G."/>
        </authorList>
    </citation>
    <scope>NUCLEOTIDE SEQUENCE [LARGE SCALE GENOMIC DNA]</scope>
    <source>
        <strain evidence="8 9">Jena</strain>
    </source>
</reference>
<evidence type="ECO:0000259" key="7">
    <source>
        <dbReference type="PROSITE" id="PS50290"/>
    </source>
</evidence>
<evidence type="ECO:0000313" key="8">
    <source>
        <dbReference type="EMBL" id="PRP77447.1"/>
    </source>
</evidence>
<protein>
    <recommendedName>
        <fullName evidence="7">PI3K/PI4K catalytic domain-containing protein</fullName>
    </recommendedName>
</protein>
<dbReference type="InterPro" id="IPR044571">
    <property type="entry name" value="P4KG1-8"/>
</dbReference>
<dbReference type="Pfam" id="PF00454">
    <property type="entry name" value="PI3_PI4_kinase"/>
    <property type="match status" value="1"/>
</dbReference>
<dbReference type="GO" id="GO:0016301">
    <property type="term" value="F:kinase activity"/>
    <property type="evidence" value="ECO:0007669"/>
    <property type="project" value="UniProtKB-KW"/>
</dbReference>
<dbReference type="OrthoDB" id="5839at2759"/>
<sequence>MELDLIFSSGTLGDVVPFGAIAIALLFTVRNHSGTSTGTSTSNLVYTDPIFFLQVCAGIIRQIAQPTSKVDSKENLTTPLLPEEPTHFIRIISERDAEHESFLSELMEGLKNYPPELCAEGTNGTYFLRDASGDVKAVFKPTDEEGDSPNNPKEHARDVDRGIRQGEAAIREVIAYRLDQRMDNIFRVPPTLLVNIAHPNFVDEQGKPKTKTGSLQYFVQSQGCASDIGPRSFPTEEVHRVAALDMMIYNTDRHDGNILYNREEGLTLTPIDHGFSLPEKFGAAWFDWMYYPQASTTFTPHLASKISSFDVHQFARDISQEFDVREECLMTMILSTMILQTGVEMGKTPKQLAQFLSRGRPHEMSPVEVMMSEVEDMDGDFMCNVREKLAHKLSGL</sequence>
<dbReference type="AlphaFoldDB" id="A0A2P6N0G8"/>